<feature type="domain" description="D-serine dehydratase-like" evidence="3">
    <location>
        <begin position="326"/>
        <end position="439"/>
    </location>
</feature>
<name>A0A8K0SGS0_9HYPO</name>
<dbReference type="InterPro" id="IPR026956">
    <property type="entry name" value="D-ser_dehydrat-like_dom"/>
</dbReference>
<evidence type="ECO:0000313" key="4">
    <source>
        <dbReference type="EMBL" id="KAH7305957.1"/>
    </source>
</evidence>
<evidence type="ECO:0000313" key="5">
    <source>
        <dbReference type="Proteomes" id="UP000813444"/>
    </source>
</evidence>
<comment type="similarity">
    <text evidence="1">Belongs to the DSD1 family.</text>
</comment>
<gene>
    <name evidence="4" type="ORF">B0I35DRAFT_399915</name>
</gene>
<dbReference type="InterPro" id="IPR001608">
    <property type="entry name" value="Ala_racemase_N"/>
</dbReference>
<dbReference type="InterPro" id="IPR029066">
    <property type="entry name" value="PLP-binding_barrel"/>
</dbReference>
<dbReference type="Gene3D" id="2.40.37.20">
    <property type="entry name" value="D-serine dehydratase-like domain"/>
    <property type="match status" value="1"/>
</dbReference>
<dbReference type="InterPro" id="IPR051466">
    <property type="entry name" value="D-amino_acid_metab_enzyme"/>
</dbReference>
<organism evidence="4 5">
    <name type="scientific">Stachybotrys elegans</name>
    <dbReference type="NCBI Taxonomy" id="80388"/>
    <lineage>
        <taxon>Eukaryota</taxon>
        <taxon>Fungi</taxon>
        <taxon>Dikarya</taxon>
        <taxon>Ascomycota</taxon>
        <taxon>Pezizomycotina</taxon>
        <taxon>Sordariomycetes</taxon>
        <taxon>Hypocreomycetidae</taxon>
        <taxon>Hypocreales</taxon>
        <taxon>Stachybotryaceae</taxon>
        <taxon>Stachybotrys</taxon>
    </lineage>
</organism>
<dbReference type="EMBL" id="JAGPNK010000017">
    <property type="protein sequence ID" value="KAH7305957.1"/>
    <property type="molecule type" value="Genomic_DNA"/>
</dbReference>
<evidence type="ECO:0000256" key="2">
    <source>
        <dbReference type="ARBA" id="ARBA00023239"/>
    </source>
</evidence>
<dbReference type="GO" id="GO:0036088">
    <property type="term" value="P:D-serine catabolic process"/>
    <property type="evidence" value="ECO:0007669"/>
    <property type="project" value="TreeGrafter"/>
</dbReference>
<sequence>MSFPQRLAPGLDQLRKFYVGKDINQVPKPAVILDRAIMRRHCDSLLEAVGELGVGFRAHVKTHKTREGLVLQMEKNQHDVDIVVSTVAELEFMLPPLRDFQRKGRRVNVLYGIPLPSSQVPRLAAVAAQLGRGAITVMIDHADQLALVEQFNDLAGFPACIFIKVDTGYHRAGLPPSGLNKDDLIPRVAHLESQGKAQLLGLYSHSSLSYNDSTPEEAMANLEGEINGCLEALNKNSHLFPQDKELVISTGASPQVTAIENLRESSSTAHESRRSLLATIERVKAAQPGGLRTSLELHAGVYSILDVQQLSTKSRAYLGSYEEEIAISVMTEVSSVYNNGERDQPEALLGIGVLGLGREPCFAYKGWGIVHRDAYSPNQEPDHRLIVSRVSQEHAIVAWDGTAASQDVAIPLHVGQSVRILPNHACVTGAMYDWYLIVDSSSSESTTEIVDVWVRASGW</sequence>
<protein>
    <submittedName>
        <fullName evidence="4">Serine dehydratase domain-containing protein</fullName>
    </submittedName>
</protein>
<keyword evidence="5" id="KW-1185">Reference proteome</keyword>
<evidence type="ECO:0000259" key="3">
    <source>
        <dbReference type="SMART" id="SM01119"/>
    </source>
</evidence>
<dbReference type="OrthoDB" id="20198at2759"/>
<dbReference type="PANTHER" id="PTHR28004">
    <property type="entry name" value="ZGC:162816-RELATED"/>
    <property type="match status" value="1"/>
</dbReference>
<dbReference type="Proteomes" id="UP000813444">
    <property type="component" value="Unassembled WGS sequence"/>
</dbReference>
<comment type="caution">
    <text evidence="4">The sequence shown here is derived from an EMBL/GenBank/DDBJ whole genome shotgun (WGS) entry which is preliminary data.</text>
</comment>
<dbReference type="PANTHER" id="PTHR28004:SF2">
    <property type="entry name" value="D-SERINE DEHYDRATASE"/>
    <property type="match status" value="1"/>
</dbReference>
<dbReference type="SUPFAM" id="SSF51419">
    <property type="entry name" value="PLP-binding barrel"/>
    <property type="match status" value="1"/>
</dbReference>
<dbReference type="Pfam" id="PF14031">
    <property type="entry name" value="D-ser_dehydrat"/>
    <property type="match status" value="1"/>
</dbReference>
<dbReference type="InterPro" id="IPR042208">
    <property type="entry name" value="D-ser_dehydrat-like_sf"/>
</dbReference>
<dbReference type="SMART" id="SM01119">
    <property type="entry name" value="D-ser_dehydrat"/>
    <property type="match status" value="1"/>
</dbReference>
<dbReference type="Pfam" id="PF01168">
    <property type="entry name" value="Ala_racemase_N"/>
    <property type="match status" value="1"/>
</dbReference>
<dbReference type="AlphaFoldDB" id="A0A8K0SGS0"/>
<accession>A0A8K0SGS0</accession>
<evidence type="ECO:0000256" key="1">
    <source>
        <dbReference type="ARBA" id="ARBA00005323"/>
    </source>
</evidence>
<reference evidence="4" key="1">
    <citation type="journal article" date="2021" name="Nat. Commun.">
        <title>Genetic determinants of endophytism in the Arabidopsis root mycobiome.</title>
        <authorList>
            <person name="Mesny F."/>
            <person name="Miyauchi S."/>
            <person name="Thiergart T."/>
            <person name="Pickel B."/>
            <person name="Atanasova L."/>
            <person name="Karlsson M."/>
            <person name="Huettel B."/>
            <person name="Barry K.W."/>
            <person name="Haridas S."/>
            <person name="Chen C."/>
            <person name="Bauer D."/>
            <person name="Andreopoulos W."/>
            <person name="Pangilinan J."/>
            <person name="LaButti K."/>
            <person name="Riley R."/>
            <person name="Lipzen A."/>
            <person name="Clum A."/>
            <person name="Drula E."/>
            <person name="Henrissat B."/>
            <person name="Kohler A."/>
            <person name="Grigoriev I.V."/>
            <person name="Martin F.M."/>
            <person name="Hacquard S."/>
        </authorList>
    </citation>
    <scope>NUCLEOTIDE SEQUENCE</scope>
    <source>
        <strain evidence="4">MPI-CAGE-CH-0235</strain>
    </source>
</reference>
<dbReference type="GO" id="GO:0008721">
    <property type="term" value="F:D-serine ammonia-lyase activity"/>
    <property type="evidence" value="ECO:0007669"/>
    <property type="project" value="TreeGrafter"/>
</dbReference>
<dbReference type="Gene3D" id="3.20.20.10">
    <property type="entry name" value="Alanine racemase"/>
    <property type="match status" value="1"/>
</dbReference>
<keyword evidence="2" id="KW-0456">Lyase</keyword>
<proteinExistence type="inferred from homology"/>